<dbReference type="Proteomes" id="UP001497644">
    <property type="component" value="Chromosome 9"/>
</dbReference>
<dbReference type="AlphaFoldDB" id="A0AAV2P8A4"/>
<gene>
    <name evidence="1" type="ORF">LPLAT_LOCUS14135</name>
</gene>
<evidence type="ECO:0000313" key="1">
    <source>
        <dbReference type="EMBL" id="CAL1689151.1"/>
    </source>
</evidence>
<dbReference type="EMBL" id="OZ034832">
    <property type="protein sequence ID" value="CAL1689151.1"/>
    <property type="molecule type" value="Genomic_DNA"/>
</dbReference>
<evidence type="ECO:0000313" key="2">
    <source>
        <dbReference type="Proteomes" id="UP001497644"/>
    </source>
</evidence>
<name>A0AAV2P8A4_9HYME</name>
<keyword evidence="2" id="KW-1185">Reference proteome</keyword>
<proteinExistence type="predicted"/>
<accession>A0AAV2P8A4</accession>
<reference evidence="1" key="1">
    <citation type="submission" date="2024-04" db="EMBL/GenBank/DDBJ databases">
        <authorList>
            <consortium name="Molecular Ecology Group"/>
        </authorList>
    </citation>
    <scope>NUCLEOTIDE SEQUENCE</scope>
</reference>
<protein>
    <submittedName>
        <fullName evidence="1">Uncharacterized protein</fullName>
    </submittedName>
</protein>
<sequence>MSHPSRSAKQSRHDYTMHKLRVVDGTKWDYSFPKTRAYWEKFCDDEEKRLIRVRDSFQKSSYLPIIPNSRDSETDLYDIIDFNDLCISQSFDENVLLVDPKSFKAPDISPKRHDENTSNIEPIVKISPPTPLKKICKNDAVAIAKTNAEEQHITVKNTCTINKVDSCKESESLNILSKNSIMPYDGSGDGKVYSKKMCPFHKHEPAVKIFDDDIEKYLTDDPRTSMLSEQKLIKLPLQNAFKKYDKIKSKITSAKNKKNKEITSPRMELEYYPDNVIDLTASEIGKIEFKEDDILDKQRTLKSLSKKSRKETKATMDIKIVSSFPKSFQSQSGIKTSSDKLKTKCPKLQKYLNIPKTREKFIDESK</sequence>
<organism evidence="1 2">
    <name type="scientific">Lasius platythorax</name>
    <dbReference type="NCBI Taxonomy" id="488582"/>
    <lineage>
        <taxon>Eukaryota</taxon>
        <taxon>Metazoa</taxon>
        <taxon>Ecdysozoa</taxon>
        <taxon>Arthropoda</taxon>
        <taxon>Hexapoda</taxon>
        <taxon>Insecta</taxon>
        <taxon>Pterygota</taxon>
        <taxon>Neoptera</taxon>
        <taxon>Endopterygota</taxon>
        <taxon>Hymenoptera</taxon>
        <taxon>Apocrita</taxon>
        <taxon>Aculeata</taxon>
        <taxon>Formicoidea</taxon>
        <taxon>Formicidae</taxon>
        <taxon>Formicinae</taxon>
        <taxon>Lasius</taxon>
        <taxon>Lasius</taxon>
    </lineage>
</organism>